<keyword evidence="6 7" id="KW-0998">Cell outer membrane</keyword>
<evidence type="ECO:0000256" key="4">
    <source>
        <dbReference type="ARBA" id="ARBA00022692"/>
    </source>
</evidence>
<reference evidence="10" key="1">
    <citation type="journal article" date="2019" name="Int. J. Syst. Evol. Microbiol.">
        <title>The Global Catalogue of Microorganisms (GCM) 10K type strain sequencing project: providing services to taxonomists for standard genome sequencing and annotation.</title>
        <authorList>
            <consortium name="The Broad Institute Genomics Platform"/>
            <consortium name="The Broad Institute Genome Sequencing Center for Infectious Disease"/>
            <person name="Wu L."/>
            <person name="Ma J."/>
        </authorList>
    </citation>
    <scope>NUCLEOTIDE SEQUENCE [LARGE SCALE GENOMIC DNA]</scope>
    <source>
        <strain evidence="10">KCTC 22209</strain>
    </source>
</reference>
<dbReference type="Pfam" id="PF13715">
    <property type="entry name" value="CarbopepD_reg_2"/>
    <property type="match status" value="1"/>
</dbReference>
<feature type="domain" description="TonB-dependent receptor plug" evidence="8">
    <location>
        <begin position="114"/>
        <end position="219"/>
    </location>
</feature>
<keyword evidence="2 7" id="KW-0813">Transport</keyword>
<dbReference type="InterPro" id="IPR037066">
    <property type="entry name" value="Plug_dom_sf"/>
</dbReference>
<organism evidence="9 10">
    <name type="scientific">Sphingobacterium anhuiense</name>
    <dbReference type="NCBI Taxonomy" id="493780"/>
    <lineage>
        <taxon>Bacteria</taxon>
        <taxon>Pseudomonadati</taxon>
        <taxon>Bacteroidota</taxon>
        <taxon>Sphingobacteriia</taxon>
        <taxon>Sphingobacteriales</taxon>
        <taxon>Sphingobacteriaceae</taxon>
        <taxon>Sphingobacterium</taxon>
    </lineage>
</organism>
<dbReference type="Proteomes" id="UP001597509">
    <property type="component" value="Unassembled WGS sequence"/>
</dbReference>
<dbReference type="InterPro" id="IPR008969">
    <property type="entry name" value="CarboxyPept-like_regulatory"/>
</dbReference>
<dbReference type="RefSeq" id="WP_380921461.1">
    <property type="nucleotide sequence ID" value="NZ_JBHUPE010000005.1"/>
</dbReference>
<dbReference type="Pfam" id="PF07715">
    <property type="entry name" value="Plug"/>
    <property type="match status" value="1"/>
</dbReference>
<evidence type="ECO:0000259" key="8">
    <source>
        <dbReference type="Pfam" id="PF07715"/>
    </source>
</evidence>
<accession>A0ABW5YWY3</accession>
<keyword evidence="5 7" id="KW-0472">Membrane</keyword>
<comment type="caution">
    <text evidence="9">The sequence shown here is derived from an EMBL/GenBank/DDBJ whole genome shotgun (WGS) entry which is preliminary data.</text>
</comment>
<dbReference type="InterPro" id="IPR012910">
    <property type="entry name" value="Plug_dom"/>
</dbReference>
<dbReference type="InterPro" id="IPR023997">
    <property type="entry name" value="TonB-dep_OMP_SusC/RagA_CS"/>
</dbReference>
<dbReference type="EMBL" id="JBHUPE010000005">
    <property type="protein sequence ID" value="MFD2905024.1"/>
    <property type="molecule type" value="Genomic_DNA"/>
</dbReference>
<evidence type="ECO:0000256" key="2">
    <source>
        <dbReference type="ARBA" id="ARBA00022448"/>
    </source>
</evidence>
<name>A0ABW5YWY3_9SPHI</name>
<protein>
    <submittedName>
        <fullName evidence="9">SusC/RagA family TonB-linked outer membrane protein</fullName>
    </submittedName>
</protein>
<dbReference type="Gene3D" id="2.40.170.20">
    <property type="entry name" value="TonB-dependent receptor, beta-barrel domain"/>
    <property type="match status" value="1"/>
</dbReference>
<evidence type="ECO:0000256" key="3">
    <source>
        <dbReference type="ARBA" id="ARBA00022452"/>
    </source>
</evidence>
<dbReference type="NCBIfam" id="TIGR04056">
    <property type="entry name" value="OMP_RagA_SusC"/>
    <property type="match status" value="1"/>
</dbReference>
<evidence type="ECO:0000313" key="10">
    <source>
        <dbReference type="Proteomes" id="UP001597509"/>
    </source>
</evidence>
<evidence type="ECO:0000256" key="1">
    <source>
        <dbReference type="ARBA" id="ARBA00004571"/>
    </source>
</evidence>
<dbReference type="SUPFAM" id="SSF49464">
    <property type="entry name" value="Carboxypeptidase regulatory domain-like"/>
    <property type="match status" value="1"/>
</dbReference>
<comment type="similarity">
    <text evidence="7">Belongs to the TonB-dependent receptor family.</text>
</comment>
<keyword evidence="10" id="KW-1185">Reference proteome</keyword>
<comment type="subcellular location">
    <subcellularLocation>
        <location evidence="1 7">Cell outer membrane</location>
        <topology evidence="1 7">Multi-pass membrane protein</topology>
    </subcellularLocation>
</comment>
<dbReference type="InterPro" id="IPR036942">
    <property type="entry name" value="Beta-barrel_TonB_sf"/>
</dbReference>
<dbReference type="NCBIfam" id="TIGR04057">
    <property type="entry name" value="SusC_RagA_signa"/>
    <property type="match status" value="1"/>
</dbReference>
<evidence type="ECO:0000256" key="5">
    <source>
        <dbReference type="ARBA" id="ARBA00023136"/>
    </source>
</evidence>
<keyword evidence="3 7" id="KW-1134">Transmembrane beta strand</keyword>
<evidence type="ECO:0000256" key="6">
    <source>
        <dbReference type="ARBA" id="ARBA00023237"/>
    </source>
</evidence>
<proteinExistence type="inferred from homology"/>
<dbReference type="SUPFAM" id="SSF56935">
    <property type="entry name" value="Porins"/>
    <property type="match status" value="1"/>
</dbReference>
<evidence type="ECO:0000313" key="9">
    <source>
        <dbReference type="EMBL" id="MFD2905024.1"/>
    </source>
</evidence>
<dbReference type="InterPro" id="IPR039426">
    <property type="entry name" value="TonB-dep_rcpt-like"/>
</dbReference>
<sequence length="1010" mass="113076">MNLKLLLFVPCQFFFLQLEAQQKGITGKVVDGQTQQAMAGVTVMIEGSGKQTKTDATGSFVINENQQQASLLFSFVGYENQKLLYQGQPLKVMMKAANRDLDEVVVVGYGTQRKKDLTGAIKSIGSEDIEGRRTVQISESLQGSIGGVSVTRSSGAPGSGANILIRGITTIGTNSPLIIVDGSPVNSIDHINPMDVENLTVLKDAASAAIYGSRGAAGVILITTKRAKAGQQSLDYAYELGVQEITASPKYVGIQDYMRYFNEQLTNDGGAALYAQEHIENYLTNNAENPDEFPNTDWQKAVMTNKNPLRNRHELVFTSGNDRIKTKASMGYTKQGAFYDNYDYERLLMRVNNDLKISDKFNLNLDLGYKRTNTNELPYNVIYRGRTLPAFYDDHYTDGRYAPGKDGDNPLAEIYEGGKNKSHLNQLSARVALHYKPVKGLTLTAQLAPILDFDKVKDYSKKIEYTDINDPARIIAQNRARTSLNESRTENYAINTQLLANYNLTVDDDHNFDVLAGFEENYRHYEGLGASRQGFALLGFPYLNAGAIDLRDNSGSANESALHSFFGRLQYNYKSRYYLQSNIRADRSSRFAPAHRQAVYPSVSGGWVLTEENFLKDNSVVNFLKLRASWGRSGNERLRDRNDSDSYYPYQAQIDFTNALFYQNGKIVPLPGGGQQVYAVENISWETSQTTDFGMDMSFFDSRLSVSADYYNKKTYDILLPLDIPLYLGYDKPNQNAGELGVKGWEVELGWADKIGDLKYSAALNVADAKSKIYNLKGTEFLGDQIIRQGSEYNEWFGYQYDGIFQTIEELTGAPVLNANTKVGDHRYIDVNQDGKITPDDKVLLGGALPRFQYGGNIRLDYKNFDFGLVFQGVGKKLSRLNSEVIQPFAEGFGSFPEELVGKFWSSNNTAEQNEKAIYPRLSRVSNSNNYVLSNHWLIDGSYFRIKNLTLGYTVKHNLMNKVGIKSVRVHAAVNDLFSKSKFPKYLDPEAANYAYPITRTFLFGASLRF</sequence>
<dbReference type="Gene3D" id="2.170.130.10">
    <property type="entry name" value="TonB-dependent receptor, plug domain"/>
    <property type="match status" value="1"/>
</dbReference>
<dbReference type="Gene3D" id="2.60.40.1120">
    <property type="entry name" value="Carboxypeptidase-like, regulatory domain"/>
    <property type="match status" value="1"/>
</dbReference>
<dbReference type="PROSITE" id="PS52016">
    <property type="entry name" value="TONB_DEPENDENT_REC_3"/>
    <property type="match status" value="1"/>
</dbReference>
<dbReference type="InterPro" id="IPR023996">
    <property type="entry name" value="TonB-dep_OMP_SusC/RagA"/>
</dbReference>
<evidence type="ECO:0000256" key="7">
    <source>
        <dbReference type="PROSITE-ProRule" id="PRU01360"/>
    </source>
</evidence>
<gene>
    <name evidence="9" type="ORF">ACFS6I_13870</name>
</gene>
<keyword evidence="4 7" id="KW-0812">Transmembrane</keyword>